<keyword evidence="4 6" id="KW-1133">Transmembrane helix</keyword>
<dbReference type="Pfam" id="PF04893">
    <property type="entry name" value="Yip1"/>
    <property type="match status" value="1"/>
</dbReference>
<dbReference type="GO" id="GO:0005802">
    <property type="term" value="C:trans-Golgi network"/>
    <property type="evidence" value="ECO:0007669"/>
    <property type="project" value="TreeGrafter"/>
</dbReference>
<comment type="caution">
    <text evidence="9">The sequence shown here is derived from an EMBL/GenBank/DDBJ whole genome shotgun (WGS) entry which is preliminary data.</text>
</comment>
<dbReference type="PANTHER" id="PTHR21236:SF28">
    <property type="entry name" value="PROTEIN YIP"/>
    <property type="match status" value="1"/>
</dbReference>
<evidence type="ECO:0000256" key="4">
    <source>
        <dbReference type="ARBA" id="ARBA00022989"/>
    </source>
</evidence>
<evidence type="ECO:0000313" key="9">
    <source>
        <dbReference type="EMBL" id="KAH7512149.1"/>
    </source>
</evidence>
<dbReference type="InterPro" id="IPR045231">
    <property type="entry name" value="Yip1/4-like"/>
</dbReference>
<keyword evidence="3 6" id="KW-0812">Transmembrane</keyword>
<comment type="similarity">
    <text evidence="2 6">Belongs to the YIP1 family.</text>
</comment>
<feature type="region of interest" description="Disordered" evidence="7">
    <location>
        <begin position="1"/>
        <end position="43"/>
    </location>
</feature>
<dbReference type="AlphaFoldDB" id="A0A978UBK6"/>
<evidence type="ECO:0000256" key="2">
    <source>
        <dbReference type="ARBA" id="ARBA00010596"/>
    </source>
</evidence>
<reference evidence="9" key="1">
    <citation type="journal article" date="2021" name="Front. Plant Sci.">
        <title>Chromosome-Scale Genome Assembly for Chinese Sour Jujube and Insights Into Its Genome Evolution and Domestication Signature.</title>
        <authorList>
            <person name="Shen L.-Y."/>
            <person name="Luo H."/>
            <person name="Wang X.-L."/>
            <person name="Wang X.-M."/>
            <person name="Qiu X.-J."/>
            <person name="Liu H."/>
            <person name="Zhou S.-S."/>
            <person name="Jia K.-H."/>
            <person name="Nie S."/>
            <person name="Bao Y.-T."/>
            <person name="Zhang R.-G."/>
            <person name="Yun Q.-Z."/>
            <person name="Chai Y.-H."/>
            <person name="Lu J.-Y."/>
            <person name="Li Y."/>
            <person name="Zhao S.-W."/>
            <person name="Mao J.-F."/>
            <person name="Jia S.-G."/>
            <person name="Mao Y.-M."/>
        </authorList>
    </citation>
    <scope>NUCLEOTIDE SEQUENCE</scope>
    <source>
        <strain evidence="9">AT0</strain>
        <tissue evidence="9">Leaf</tissue>
    </source>
</reference>
<dbReference type="InterPro" id="IPR006977">
    <property type="entry name" value="Yip1_dom"/>
</dbReference>
<comment type="caution">
    <text evidence="6">Lacks conserved residue(s) required for the propagation of feature annotation.</text>
</comment>
<organism evidence="9 10">
    <name type="scientific">Ziziphus jujuba var. spinosa</name>
    <dbReference type="NCBI Taxonomy" id="714518"/>
    <lineage>
        <taxon>Eukaryota</taxon>
        <taxon>Viridiplantae</taxon>
        <taxon>Streptophyta</taxon>
        <taxon>Embryophyta</taxon>
        <taxon>Tracheophyta</taxon>
        <taxon>Spermatophyta</taxon>
        <taxon>Magnoliopsida</taxon>
        <taxon>eudicotyledons</taxon>
        <taxon>Gunneridae</taxon>
        <taxon>Pentapetalae</taxon>
        <taxon>rosids</taxon>
        <taxon>fabids</taxon>
        <taxon>Rosales</taxon>
        <taxon>Rhamnaceae</taxon>
        <taxon>Paliureae</taxon>
        <taxon>Ziziphus</taxon>
    </lineage>
</organism>
<feature type="transmembrane region" description="Helical" evidence="6">
    <location>
        <begin position="199"/>
        <end position="224"/>
    </location>
</feature>
<evidence type="ECO:0000313" key="10">
    <source>
        <dbReference type="Proteomes" id="UP000813462"/>
    </source>
</evidence>
<feature type="transmembrane region" description="Helical" evidence="6">
    <location>
        <begin position="170"/>
        <end position="193"/>
    </location>
</feature>
<dbReference type="EMBL" id="JAEACU010000012">
    <property type="protein sequence ID" value="KAH7512149.1"/>
    <property type="molecule type" value="Genomic_DNA"/>
</dbReference>
<evidence type="ECO:0000256" key="3">
    <source>
        <dbReference type="ARBA" id="ARBA00022692"/>
    </source>
</evidence>
<evidence type="ECO:0000256" key="6">
    <source>
        <dbReference type="RuleBase" id="RU361264"/>
    </source>
</evidence>
<dbReference type="PANTHER" id="PTHR21236">
    <property type="entry name" value="GOLGI MEMBRANE PROTEIN YIP1"/>
    <property type="match status" value="1"/>
</dbReference>
<sequence>MTKEFAVPPVVFPSGGNPSAGGGNLQQRRVPTAPFQPPRSSGSSIPFMSFDIGSATVSSGGLYGGPIGGGSVPGGANFEDEEPLLDELGIHPDQIWKKTKSILNPFRVNPAVHKDSDLSGPIFLYMSLCLFQLLAGKIQFGVILGWIVVSSIFLYVVFNMLAGRNGNLDLHTCTSVVGYCMLPVVILSAASLFVPQGGFVRFGIAAIFVLWATRVCTGLMVALADGGDEHRGLIAISCSVVVVSSTSTDLMGTSMACGYTDIAEILESIKEANMKEEDDFAQVPESSKDITNMEEEEDLFEIDLEAVNSIPPPYYWDSYGTATGNALLANCLLPISDISCAVPMVSKACNALSFVGTGKVLMVMELGLPSLGAFGVQHKEMGA</sequence>
<accession>A0A978UBK6</accession>
<evidence type="ECO:0000259" key="8">
    <source>
        <dbReference type="Pfam" id="PF04893"/>
    </source>
</evidence>
<proteinExistence type="inferred from homology"/>
<dbReference type="Proteomes" id="UP000813462">
    <property type="component" value="Unassembled WGS sequence"/>
</dbReference>
<evidence type="ECO:0000256" key="1">
    <source>
        <dbReference type="ARBA" id="ARBA00004141"/>
    </source>
</evidence>
<feature type="domain" description="Yip1" evidence="8">
    <location>
        <begin position="104"/>
        <end position="242"/>
    </location>
</feature>
<feature type="transmembrane region" description="Helical" evidence="6">
    <location>
        <begin position="138"/>
        <end position="158"/>
    </location>
</feature>
<protein>
    <recommendedName>
        <fullName evidence="6">Protein YIP</fullName>
    </recommendedName>
</protein>
<evidence type="ECO:0000256" key="7">
    <source>
        <dbReference type="SAM" id="MobiDB-lite"/>
    </source>
</evidence>
<dbReference type="GO" id="GO:0006888">
    <property type="term" value="P:endoplasmic reticulum to Golgi vesicle-mediated transport"/>
    <property type="evidence" value="ECO:0007669"/>
    <property type="project" value="InterPro"/>
</dbReference>
<keyword evidence="5 6" id="KW-0472">Membrane</keyword>
<evidence type="ECO:0000256" key="5">
    <source>
        <dbReference type="ARBA" id="ARBA00023136"/>
    </source>
</evidence>
<gene>
    <name evidence="9" type="ORF">FEM48_Zijuj12G0059900</name>
</gene>
<comment type="subcellular location">
    <subcellularLocation>
        <location evidence="6">Golgi apparatus membrane</location>
        <topology evidence="6">Multi-pass membrane protein</topology>
    </subcellularLocation>
    <subcellularLocation>
        <location evidence="1">Membrane</location>
        <topology evidence="1">Multi-pass membrane protein</topology>
    </subcellularLocation>
</comment>
<dbReference type="GO" id="GO:0000139">
    <property type="term" value="C:Golgi membrane"/>
    <property type="evidence" value="ECO:0007669"/>
    <property type="project" value="UniProtKB-SubCell"/>
</dbReference>
<name>A0A978UBK6_ZIZJJ</name>
<dbReference type="GO" id="GO:0048280">
    <property type="term" value="P:vesicle fusion with Golgi apparatus"/>
    <property type="evidence" value="ECO:0007669"/>
    <property type="project" value="TreeGrafter"/>
</dbReference>